<protein>
    <submittedName>
        <fullName evidence="2">Heat shock protein</fullName>
    </submittedName>
</protein>
<dbReference type="STRING" id="1305731.GCA_000934705_03415"/>
<dbReference type="PANTHER" id="PTHR35535:SF1">
    <property type="entry name" value="HEAT SHOCK PROTEIN HSLJ"/>
    <property type="match status" value="1"/>
</dbReference>
<evidence type="ECO:0000259" key="1">
    <source>
        <dbReference type="Pfam" id="PF03724"/>
    </source>
</evidence>
<dbReference type="AlphaFoldDB" id="A0A0N8KL44"/>
<dbReference type="InterPro" id="IPR005184">
    <property type="entry name" value="DUF306_Meta_HslJ"/>
</dbReference>
<reference evidence="2 3" key="1">
    <citation type="submission" date="2015-09" db="EMBL/GenBank/DDBJ databases">
        <title>Identification and resolution of microdiversity through metagenomic sequencing of parallel consortia.</title>
        <authorList>
            <person name="Nelson W.C."/>
            <person name="Romine M.F."/>
            <person name="Lindemann S.R."/>
        </authorList>
    </citation>
    <scope>NUCLEOTIDE SEQUENCE [LARGE SCALE GENOMIC DNA]</scope>
    <source>
        <strain evidence="2">HL-55</strain>
    </source>
</reference>
<sequence length="155" mass="17005">MTFIITGDCMNLAKNILAMLLVTGSLWGCSLSQEREAGKRIVLAGSQWQVQDIDGQPVEADSDVTIRFAEEGRVSGNSSCNVYQGGWSADGSQLEFSQMAATRMACPENLMHQENRFLRVLGDVQNYRFEPSGRLVLETVNGTRITAIPSVIDSE</sequence>
<keyword evidence="2" id="KW-0346">Stress response</keyword>
<organism evidence="2 3">
    <name type="scientific">Marinobacter excellens HL-55</name>
    <dbReference type="NCBI Taxonomy" id="1305731"/>
    <lineage>
        <taxon>Bacteria</taxon>
        <taxon>Pseudomonadati</taxon>
        <taxon>Pseudomonadota</taxon>
        <taxon>Gammaproteobacteria</taxon>
        <taxon>Pseudomonadales</taxon>
        <taxon>Marinobacteraceae</taxon>
        <taxon>Marinobacter</taxon>
    </lineage>
</organism>
<accession>A0A0N8KL44</accession>
<name>A0A0N8KL44_9GAMM</name>
<dbReference type="PANTHER" id="PTHR35535">
    <property type="entry name" value="HEAT SHOCK PROTEIN HSLJ"/>
    <property type="match status" value="1"/>
</dbReference>
<dbReference type="Pfam" id="PF03724">
    <property type="entry name" value="META"/>
    <property type="match status" value="1"/>
</dbReference>
<dbReference type="EMBL" id="LJZQ01000004">
    <property type="protein sequence ID" value="KPQ29906.1"/>
    <property type="molecule type" value="Genomic_DNA"/>
</dbReference>
<feature type="domain" description="DUF306" evidence="1">
    <location>
        <begin position="43"/>
        <end position="145"/>
    </location>
</feature>
<evidence type="ECO:0000313" key="2">
    <source>
        <dbReference type="EMBL" id="KPQ29906.1"/>
    </source>
</evidence>
<dbReference type="InterPro" id="IPR038670">
    <property type="entry name" value="HslJ-like_sf"/>
</dbReference>
<dbReference type="PATRIC" id="fig|1305731.5.peg.3007"/>
<dbReference type="Proteomes" id="UP000050416">
    <property type="component" value="Unassembled WGS sequence"/>
</dbReference>
<comment type="caution">
    <text evidence="2">The sequence shown here is derived from an EMBL/GenBank/DDBJ whole genome shotgun (WGS) entry which is preliminary data.</text>
</comment>
<gene>
    <name evidence="2" type="ORF">HLUCCX14_04555</name>
</gene>
<evidence type="ECO:0000313" key="3">
    <source>
        <dbReference type="Proteomes" id="UP000050416"/>
    </source>
</evidence>
<dbReference type="Gene3D" id="2.40.128.270">
    <property type="match status" value="1"/>
</dbReference>
<proteinExistence type="predicted"/>
<dbReference type="InterPro" id="IPR053147">
    <property type="entry name" value="Hsp_HslJ-like"/>
</dbReference>